<name>A0A2A6CM41_PRIPA</name>
<evidence type="ECO:0000256" key="4">
    <source>
        <dbReference type="ARBA" id="ARBA00022989"/>
    </source>
</evidence>
<dbReference type="GO" id="GO:0016020">
    <property type="term" value="C:membrane"/>
    <property type="evidence" value="ECO:0007669"/>
    <property type="project" value="UniProtKB-SubCell"/>
</dbReference>
<dbReference type="OrthoDB" id="5793097at2759"/>
<keyword evidence="7" id="KW-1185">Reference proteome</keyword>
<keyword evidence="4" id="KW-1133">Transmembrane helix</keyword>
<dbReference type="PANTHER" id="PTHR22945">
    <property type="entry name" value="SERPENTINE RECEPTOR, CLASS D DELTA"/>
    <property type="match status" value="1"/>
</dbReference>
<protein>
    <submittedName>
        <fullName evidence="6">G protein-coupled receptor</fullName>
    </submittedName>
</protein>
<proteinExistence type="inferred from homology"/>
<dbReference type="PROSITE" id="PS51257">
    <property type="entry name" value="PROKAR_LIPOPROTEIN"/>
    <property type="match status" value="1"/>
</dbReference>
<dbReference type="AlphaFoldDB" id="A0A2A6CM41"/>
<reference evidence="6" key="2">
    <citation type="submission" date="2022-06" db="UniProtKB">
        <authorList>
            <consortium name="EnsemblMetazoa"/>
        </authorList>
    </citation>
    <scope>IDENTIFICATION</scope>
    <source>
        <strain evidence="6">PS312</strain>
    </source>
</reference>
<accession>A0A2A6CM41</accession>
<evidence type="ECO:0000256" key="5">
    <source>
        <dbReference type="ARBA" id="ARBA00023136"/>
    </source>
</evidence>
<dbReference type="PANTHER" id="PTHR22945:SF40">
    <property type="entry name" value="SERPENTINE RECEPTOR, CLASS D (DELTA)-RELATED"/>
    <property type="match status" value="1"/>
</dbReference>
<dbReference type="Pfam" id="PF10317">
    <property type="entry name" value="7TM_GPCR_Srd"/>
    <property type="match status" value="1"/>
</dbReference>
<dbReference type="Proteomes" id="UP000005239">
    <property type="component" value="Unassembled WGS sequence"/>
</dbReference>
<comment type="similarity">
    <text evidence="2">Belongs to the nematode receptor-like protein srd family.</text>
</comment>
<keyword evidence="5" id="KW-0472">Membrane</keyword>
<sequence>MRTRADHIHLATQFIVGCLAVIFNITLLVAVKFKTPAKMRGYSIFIMTTALIDMVQAVSGMLTCTRVLYGPLDATILVFLGPCSA</sequence>
<evidence type="ECO:0000256" key="2">
    <source>
        <dbReference type="ARBA" id="ARBA00009166"/>
    </source>
</evidence>
<dbReference type="InterPro" id="IPR050920">
    <property type="entry name" value="Nematode_rcpt-like_delta"/>
</dbReference>
<reference evidence="7" key="1">
    <citation type="journal article" date="2008" name="Nat. Genet.">
        <title>The Pristionchus pacificus genome provides a unique perspective on nematode lifestyle and parasitism.</title>
        <authorList>
            <person name="Dieterich C."/>
            <person name="Clifton S.W."/>
            <person name="Schuster L.N."/>
            <person name="Chinwalla A."/>
            <person name="Delehaunty K."/>
            <person name="Dinkelacker I."/>
            <person name="Fulton L."/>
            <person name="Fulton R."/>
            <person name="Godfrey J."/>
            <person name="Minx P."/>
            <person name="Mitreva M."/>
            <person name="Roeseler W."/>
            <person name="Tian H."/>
            <person name="Witte H."/>
            <person name="Yang S.P."/>
            <person name="Wilson R.K."/>
            <person name="Sommer R.J."/>
        </authorList>
    </citation>
    <scope>NUCLEOTIDE SEQUENCE [LARGE SCALE GENOMIC DNA]</scope>
    <source>
        <strain evidence="7">PS312</strain>
    </source>
</reference>
<gene>
    <name evidence="6" type="primary">WBGene00280025</name>
</gene>
<comment type="subcellular location">
    <subcellularLocation>
        <location evidence="1">Membrane</location>
        <topology evidence="1">Multi-pass membrane protein</topology>
    </subcellularLocation>
</comment>
<dbReference type="EnsemblMetazoa" id="PPA41656.1">
    <property type="protein sequence ID" value="PPA41656.1"/>
    <property type="gene ID" value="WBGene00280025"/>
</dbReference>
<accession>A0A8R1YYN1</accession>
<evidence type="ECO:0000256" key="1">
    <source>
        <dbReference type="ARBA" id="ARBA00004141"/>
    </source>
</evidence>
<evidence type="ECO:0000313" key="6">
    <source>
        <dbReference type="EnsemblMetazoa" id="PPA41656.1"/>
    </source>
</evidence>
<dbReference type="InterPro" id="IPR019421">
    <property type="entry name" value="7TM_GPCR_serpentine_rcpt_Srd"/>
</dbReference>
<evidence type="ECO:0000256" key="3">
    <source>
        <dbReference type="ARBA" id="ARBA00022692"/>
    </source>
</evidence>
<organism evidence="6 7">
    <name type="scientific">Pristionchus pacificus</name>
    <name type="common">Parasitic nematode worm</name>
    <dbReference type="NCBI Taxonomy" id="54126"/>
    <lineage>
        <taxon>Eukaryota</taxon>
        <taxon>Metazoa</taxon>
        <taxon>Ecdysozoa</taxon>
        <taxon>Nematoda</taxon>
        <taxon>Chromadorea</taxon>
        <taxon>Rhabditida</taxon>
        <taxon>Rhabditina</taxon>
        <taxon>Diplogasteromorpha</taxon>
        <taxon>Diplogasteroidea</taxon>
        <taxon>Neodiplogasteridae</taxon>
        <taxon>Pristionchus</taxon>
    </lineage>
</organism>
<evidence type="ECO:0000313" key="7">
    <source>
        <dbReference type="Proteomes" id="UP000005239"/>
    </source>
</evidence>
<keyword evidence="3" id="KW-0812">Transmembrane</keyword>